<feature type="region of interest" description="Disordered" evidence="1">
    <location>
        <begin position="164"/>
        <end position="242"/>
    </location>
</feature>
<evidence type="ECO:0000313" key="5">
    <source>
        <dbReference type="Proteomes" id="UP000006852"/>
    </source>
</evidence>
<evidence type="ECO:0000259" key="3">
    <source>
        <dbReference type="Pfam" id="PF04773"/>
    </source>
</evidence>
<protein>
    <recommendedName>
        <fullName evidence="3">FecR protein domain-containing protein</fullName>
    </recommendedName>
</protein>
<dbReference type="STRING" id="869209.Tresu_2344"/>
<dbReference type="HOGENOM" id="CLU_952976_0_0_12"/>
<evidence type="ECO:0000256" key="2">
    <source>
        <dbReference type="SAM" id="SignalP"/>
    </source>
</evidence>
<feature type="chain" id="PRO_5003287494" description="FecR protein domain-containing protein" evidence="2">
    <location>
        <begin position="24"/>
        <end position="292"/>
    </location>
</feature>
<dbReference type="Gene3D" id="2.60.120.1440">
    <property type="match status" value="1"/>
</dbReference>
<dbReference type="GeneID" id="302999883"/>
<gene>
    <name evidence="4" type="ordered locus">Tresu_2344</name>
</gene>
<keyword evidence="5" id="KW-1185">Reference proteome</keyword>
<dbReference type="AlphaFoldDB" id="F2NWL8"/>
<reference evidence="4 5" key="1">
    <citation type="journal article" date="2011" name="Stand. Genomic Sci.">
        <title>Complete genome sequence of Treponema succinifaciens type strain (6091).</title>
        <authorList>
            <person name="Han C."/>
            <person name="Gronow S."/>
            <person name="Teshima H."/>
            <person name="Lapidus A."/>
            <person name="Nolan M."/>
            <person name="Lucas S."/>
            <person name="Hammon N."/>
            <person name="Deshpande S."/>
            <person name="Cheng J.F."/>
            <person name="Zeytun A."/>
            <person name="Tapia R."/>
            <person name="Goodwin L."/>
            <person name="Pitluck S."/>
            <person name="Liolios K."/>
            <person name="Pagani I."/>
            <person name="Ivanova N."/>
            <person name="Mavromatis K."/>
            <person name="Mikhailova N."/>
            <person name="Huntemann M."/>
            <person name="Pati A."/>
            <person name="Chen A."/>
            <person name="Palaniappan K."/>
            <person name="Land M."/>
            <person name="Hauser L."/>
            <person name="Brambilla E.M."/>
            <person name="Rohde M."/>
            <person name="Goker M."/>
            <person name="Woyke T."/>
            <person name="Bristow J."/>
            <person name="Eisen J.A."/>
            <person name="Markowitz V."/>
            <person name="Hugenholtz P."/>
            <person name="Kyrpides N.C."/>
            <person name="Klenk H.P."/>
            <person name="Detter J.C."/>
        </authorList>
    </citation>
    <scope>NUCLEOTIDE SEQUENCE [LARGE SCALE GENOMIC DNA]</scope>
    <source>
        <strain evidence="5">ATCC 33096 / DSM 2489 / 6091</strain>
    </source>
</reference>
<reference evidence="5" key="2">
    <citation type="submission" date="2011-04" db="EMBL/GenBank/DDBJ databases">
        <title>The complete genome of chromosome of Treponema succinifaciens DSM 2489.</title>
        <authorList>
            <person name="Lucas S."/>
            <person name="Copeland A."/>
            <person name="Lapidus A."/>
            <person name="Bruce D."/>
            <person name="Goodwin L."/>
            <person name="Pitluck S."/>
            <person name="Peters L."/>
            <person name="Kyrpides N."/>
            <person name="Mavromatis K."/>
            <person name="Ivanova N."/>
            <person name="Ovchinnikova G."/>
            <person name="Teshima H."/>
            <person name="Detter J.C."/>
            <person name="Tapia R."/>
            <person name="Han C."/>
            <person name="Land M."/>
            <person name="Hauser L."/>
            <person name="Markowitz V."/>
            <person name="Cheng J.-F."/>
            <person name="Hugenholtz P."/>
            <person name="Woyke T."/>
            <person name="Wu D."/>
            <person name="Gronow S."/>
            <person name="Wellnitz S."/>
            <person name="Brambilla E."/>
            <person name="Klenk H.-P."/>
            <person name="Eisen J.A."/>
        </authorList>
    </citation>
    <scope>NUCLEOTIDE SEQUENCE [LARGE SCALE GENOMIC DNA]</scope>
    <source>
        <strain evidence="5">ATCC 33096 / DSM 2489 / 6091</strain>
    </source>
</reference>
<accession>F2NWL8</accession>
<dbReference type="Proteomes" id="UP000006852">
    <property type="component" value="Chromosome"/>
</dbReference>
<dbReference type="Pfam" id="PF04773">
    <property type="entry name" value="FecR"/>
    <property type="match status" value="1"/>
</dbReference>
<dbReference type="PANTHER" id="PTHR38731">
    <property type="entry name" value="LIPL45-RELATED LIPOPROTEIN-RELATED"/>
    <property type="match status" value="1"/>
</dbReference>
<organism evidence="4 5">
    <name type="scientific">Treponema succinifaciens (strain ATCC 33096 / DSM 2489 / 6091)</name>
    <dbReference type="NCBI Taxonomy" id="869209"/>
    <lineage>
        <taxon>Bacteria</taxon>
        <taxon>Pseudomonadati</taxon>
        <taxon>Spirochaetota</taxon>
        <taxon>Spirochaetia</taxon>
        <taxon>Spirochaetales</taxon>
        <taxon>Treponemataceae</taxon>
        <taxon>Treponema</taxon>
    </lineage>
</organism>
<evidence type="ECO:0000313" key="4">
    <source>
        <dbReference type="EMBL" id="AEB15207.1"/>
    </source>
</evidence>
<dbReference type="EMBL" id="CP002631">
    <property type="protein sequence ID" value="AEB15207.1"/>
    <property type="molecule type" value="Genomic_DNA"/>
</dbReference>
<feature type="compositionally biased region" description="Polar residues" evidence="1">
    <location>
        <begin position="172"/>
        <end position="194"/>
    </location>
</feature>
<dbReference type="RefSeq" id="WP_013702459.1">
    <property type="nucleotide sequence ID" value="NC_015385.1"/>
</dbReference>
<sequence>MKLSFKFLPLLAFAVFAGFSASALEAKFVSIEGKVEILEGGMWIPVEEGDIIQERGAVISTGFKSNAVVSVKETNFTLGPLTRITIENMVAMENKDSTQIYIDSGSLKANVSSSDGRKVGFKVRSAVATASVRGTEFKVTSSGRLSVTQGLVSFGGPEAFSAEVAKSEDNSTDVAPSEESNAGTVASANETSDGNVAAEEHPESTPFTSSAEVGEKNGVPVFAGQDSKSDVTASRPSNPHAEKVAAVSGKGLENESMGMNLINTTSVEPGAGSKSGSNKGRGSVAITIVWED</sequence>
<dbReference type="eggNOG" id="COG4254">
    <property type="taxonomic scope" value="Bacteria"/>
</dbReference>
<proteinExistence type="predicted"/>
<name>F2NWL8_TRES6</name>
<dbReference type="PANTHER" id="PTHR38731:SF1">
    <property type="entry name" value="FECR PROTEIN DOMAIN-CONTAINING PROTEIN"/>
    <property type="match status" value="1"/>
</dbReference>
<evidence type="ECO:0000256" key="1">
    <source>
        <dbReference type="SAM" id="MobiDB-lite"/>
    </source>
</evidence>
<dbReference type="InterPro" id="IPR006860">
    <property type="entry name" value="FecR"/>
</dbReference>
<dbReference type="KEGG" id="tsu:Tresu_2344"/>
<keyword evidence="2" id="KW-0732">Signal</keyword>
<feature type="signal peptide" evidence="2">
    <location>
        <begin position="1"/>
        <end position="23"/>
    </location>
</feature>
<dbReference type="OrthoDB" id="368636at2"/>
<feature type="domain" description="FecR protein" evidence="3">
    <location>
        <begin position="58"/>
        <end position="152"/>
    </location>
</feature>